<sequence>MEILLNITWAVCSLILVGFWLRSGVASSQPRRTQLFALSMAVLLLLPVISLSDDLLAMQAPAETDTCVRRVQQLDNLHPATLLPALPSRVYVPALIGFVSVQLPSRQNDVVPSFQLPSAMDSRPPPQA</sequence>
<dbReference type="Proteomes" id="UP001596091">
    <property type="component" value="Unassembled WGS sequence"/>
</dbReference>
<dbReference type="EMBL" id="JBHSPH010000004">
    <property type="protein sequence ID" value="MFC5863294.1"/>
    <property type="molecule type" value="Genomic_DNA"/>
</dbReference>
<gene>
    <name evidence="2" type="ORF">ACFPT7_13400</name>
</gene>
<evidence type="ECO:0000313" key="3">
    <source>
        <dbReference type="Proteomes" id="UP001596091"/>
    </source>
</evidence>
<proteinExistence type="predicted"/>
<evidence type="ECO:0000256" key="1">
    <source>
        <dbReference type="SAM" id="Phobius"/>
    </source>
</evidence>
<feature type="transmembrane region" description="Helical" evidence="1">
    <location>
        <begin position="6"/>
        <end position="23"/>
    </location>
</feature>
<evidence type="ECO:0000313" key="2">
    <source>
        <dbReference type="EMBL" id="MFC5863294.1"/>
    </source>
</evidence>
<keyword evidence="1" id="KW-1133">Transmembrane helix</keyword>
<comment type="caution">
    <text evidence="2">The sequence shown here is derived from an EMBL/GenBank/DDBJ whole genome shotgun (WGS) entry which is preliminary data.</text>
</comment>
<keyword evidence="1" id="KW-0472">Membrane</keyword>
<keyword evidence="1" id="KW-0812">Transmembrane</keyword>
<organism evidence="2 3">
    <name type="scientific">Acidicapsa dinghuensis</name>
    <dbReference type="NCBI Taxonomy" id="2218256"/>
    <lineage>
        <taxon>Bacteria</taxon>
        <taxon>Pseudomonadati</taxon>
        <taxon>Acidobacteriota</taxon>
        <taxon>Terriglobia</taxon>
        <taxon>Terriglobales</taxon>
        <taxon>Acidobacteriaceae</taxon>
        <taxon>Acidicapsa</taxon>
    </lineage>
</organism>
<accession>A0ABW1EH56</accession>
<name>A0ABW1EH56_9BACT</name>
<keyword evidence="3" id="KW-1185">Reference proteome</keyword>
<dbReference type="RefSeq" id="WP_263341456.1">
    <property type="nucleotide sequence ID" value="NZ_JAGSYH010000007.1"/>
</dbReference>
<feature type="transmembrane region" description="Helical" evidence="1">
    <location>
        <begin position="35"/>
        <end position="52"/>
    </location>
</feature>
<reference evidence="3" key="1">
    <citation type="journal article" date="2019" name="Int. J. Syst. Evol. Microbiol.">
        <title>The Global Catalogue of Microorganisms (GCM) 10K type strain sequencing project: providing services to taxonomists for standard genome sequencing and annotation.</title>
        <authorList>
            <consortium name="The Broad Institute Genomics Platform"/>
            <consortium name="The Broad Institute Genome Sequencing Center for Infectious Disease"/>
            <person name="Wu L."/>
            <person name="Ma J."/>
        </authorList>
    </citation>
    <scope>NUCLEOTIDE SEQUENCE [LARGE SCALE GENOMIC DNA]</scope>
    <source>
        <strain evidence="3">JCM 4087</strain>
    </source>
</reference>
<protein>
    <submittedName>
        <fullName evidence="2">Uncharacterized protein</fullName>
    </submittedName>
</protein>